<dbReference type="PROSITE" id="PS00211">
    <property type="entry name" value="ABC_TRANSPORTER_1"/>
    <property type="match status" value="1"/>
</dbReference>
<dbReference type="Pfam" id="PF00005">
    <property type="entry name" value="ABC_tran"/>
    <property type="match status" value="1"/>
</dbReference>
<dbReference type="CDD" id="cd03268">
    <property type="entry name" value="ABC_BcrA_bacitracin_resist"/>
    <property type="match status" value="1"/>
</dbReference>
<evidence type="ECO:0000256" key="1">
    <source>
        <dbReference type="ARBA" id="ARBA00005417"/>
    </source>
</evidence>
<dbReference type="PANTHER" id="PTHR43335:SF4">
    <property type="entry name" value="ABC TRANSPORTER, ATP-BINDING PROTEIN"/>
    <property type="match status" value="1"/>
</dbReference>
<protein>
    <submittedName>
        <fullName evidence="6">ABC transporter ATP-binding protein</fullName>
    </submittedName>
</protein>
<proteinExistence type="inferred from homology"/>
<dbReference type="RefSeq" id="WP_188431549.1">
    <property type="nucleotide sequence ID" value="NZ_BMEX01000004.1"/>
</dbReference>
<dbReference type="InterPro" id="IPR027417">
    <property type="entry name" value="P-loop_NTPase"/>
</dbReference>
<keyword evidence="7" id="KW-1185">Reference proteome</keyword>
<evidence type="ECO:0000313" key="6">
    <source>
        <dbReference type="EMBL" id="GGA43233.1"/>
    </source>
</evidence>
<evidence type="ECO:0000313" key="7">
    <source>
        <dbReference type="Proteomes" id="UP000617979"/>
    </source>
</evidence>
<name>A0ABQ1GGB3_9BACL</name>
<dbReference type="InterPro" id="IPR017871">
    <property type="entry name" value="ABC_transporter-like_CS"/>
</dbReference>
<keyword evidence="2" id="KW-0813">Transport</keyword>
<reference evidence="7" key="1">
    <citation type="journal article" date="2019" name="Int. J. Syst. Evol. Microbiol.">
        <title>The Global Catalogue of Microorganisms (GCM) 10K type strain sequencing project: providing services to taxonomists for standard genome sequencing and annotation.</title>
        <authorList>
            <consortium name="The Broad Institute Genomics Platform"/>
            <consortium name="The Broad Institute Genome Sequencing Center for Infectious Disease"/>
            <person name="Wu L."/>
            <person name="Ma J."/>
        </authorList>
    </citation>
    <scope>NUCLEOTIDE SEQUENCE [LARGE SCALE GENOMIC DNA]</scope>
    <source>
        <strain evidence="7">CGMCC 1.12404</strain>
    </source>
</reference>
<evidence type="ECO:0000259" key="5">
    <source>
        <dbReference type="PROSITE" id="PS50893"/>
    </source>
</evidence>
<dbReference type="EMBL" id="BMEX01000004">
    <property type="protein sequence ID" value="GGA43233.1"/>
    <property type="molecule type" value="Genomic_DNA"/>
</dbReference>
<dbReference type="GO" id="GO:0005524">
    <property type="term" value="F:ATP binding"/>
    <property type="evidence" value="ECO:0007669"/>
    <property type="project" value="UniProtKB-KW"/>
</dbReference>
<comment type="caution">
    <text evidence="6">The sequence shown here is derived from an EMBL/GenBank/DDBJ whole genome shotgun (WGS) entry which is preliminary data.</text>
</comment>
<sequence>MDVLVLEEVSKKIGSRWIVNNVSMRVREGEVYGFLGPNGAGKTTTIRMIVGLIQPTRGTIRIMGHDVEKRSAQAMEYIGAIVENPETYSYLSGRKNLIHYARLAGLSKKERDRRVEEVTELVRLTDRIDDKVKTYSLGMRQRLGVAQALLAKPQLLVLDEPTNGLDPSGIREFRDLIRRLADDGMSVFVSSHLLSEIQMMCDRVAILNQGRLLREADVSEMLEQDVNVSFRVRDSAHALQVFQREGVKAKEGERGIIHTYLEEEAIPEMIKMLVNQDVAIYSVQSQKNTLEETFLRLTEKPVDVEGGEAGA</sequence>
<comment type="similarity">
    <text evidence="1">Belongs to the ABC transporter superfamily.</text>
</comment>
<gene>
    <name evidence="6" type="primary">bcrA</name>
    <name evidence="6" type="ORF">GCM10007416_15370</name>
</gene>
<evidence type="ECO:0000256" key="2">
    <source>
        <dbReference type="ARBA" id="ARBA00022448"/>
    </source>
</evidence>
<dbReference type="SUPFAM" id="SSF52540">
    <property type="entry name" value="P-loop containing nucleoside triphosphate hydrolases"/>
    <property type="match status" value="1"/>
</dbReference>
<keyword evidence="4 6" id="KW-0067">ATP-binding</keyword>
<dbReference type="InterPro" id="IPR003593">
    <property type="entry name" value="AAA+_ATPase"/>
</dbReference>
<dbReference type="InterPro" id="IPR003439">
    <property type="entry name" value="ABC_transporter-like_ATP-bd"/>
</dbReference>
<dbReference type="Proteomes" id="UP000617979">
    <property type="component" value="Unassembled WGS sequence"/>
</dbReference>
<evidence type="ECO:0000256" key="4">
    <source>
        <dbReference type="ARBA" id="ARBA00022840"/>
    </source>
</evidence>
<evidence type="ECO:0000256" key="3">
    <source>
        <dbReference type="ARBA" id="ARBA00022741"/>
    </source>
</evidence>
<accession>A0ABQ1GGB3</accession>
<organism evidence="6 7">
    <name type="scientific">Kroppenstedtia guangzhouensis</name>
    <dbReference type="NCBI Taxonomy" id="1274356"/>
    <lineage>
        <taxon>Bacteria</taxon>
        <taxon>Bacillati</taxon>
        <taxon>Bacillota</taxon>
        <taxon>Bacilli</taxon>
        <taxon>Bacillales</taxon>
        <taxon>Thermoactinomycetaceae</taxon>
        <taxon>Kroppenstedtia</taxon>
    </lineage>
</organism>
<keyword evidence="3" id="KW-0547">Nucleotide-binding</keyword>
<feature type="domain" description="ABC transporter" evidence="5">
    <location>
        <begin position="4"/>
        <end position="234"/>
    </location>
</feature>
<dbReference type="PANTHER" id="PTHR43335">
    <property type="entry name" value="ABC TRANSPORTER, ATP-BINDING PROTEIN"/>
    <property type="match status" value="1"/>
</dbReference>
<dbReference type="SMART" id="SM00382">
    <property type="entry name" value="AAA"/>
    <property type="match status" value="1"/>
</dbReference>
<dbReference type="Gene3D" id="3.40.50.300">
    <property type="entry name" value="P-loop containing nucleotide triphosphate hydrolases"/>
    <property type="match status" value="1"/>
</dbReference>
<dbReference type="PROSITE" id="PS50893">
    <property type="entry name" value="ABC_TRANSPORTER_2"/>
    <property type="match status" value="1"/>
</dbReference>